<sequence length="576" mass="62410">MGQVIRWPGIGAFFAVIALLIAVGLLWIDTLFENGLEATATEIVGARVELEAASVSLLEQSVELRGLAVANPDRPMTNMLEAERIRFDLAFGPLLWRRLHIDSMVVAGVQLNTPRQESGALEGGRLGERVATSLSGLLPAPTLPRFELPSPAEAVANEQLQTPAAVEALERDIEKKTEHIQESIDRLPDAEDIAAYRERLRALKAKDFDPLALLAKSDEIKSLRADFKADIARIKALRKEISATQTYLRDKLAEVKKMPQADVERIRNKYSLSGDWLEGLTGQIFGRQIAGWVDRGWRWFKTLQPYLGGSGRGGDDAAPPPPARGQGVAVRFAETEPAPEFLIKEMLLSAGDEQRQARVSGELHHLNDQPGAWPHPITFALAGEGIDAVPAFQLDGRIDRRQAVGQDRMTLALQGLKAENLVLSAAPAFPVTIDSGTAQVGAVFSARGREVDLSVDIGIEALSMPAPATGGAEGVADALLRAVAELDAVNFTIGVKGDIEQPQISIDSDLDRLLGDVLKRELARETAAFTQKIEGEVLKKTQGLFAPLNERLGGLEGMLSQVNDKGKVMDGLLDRL</sequence>
<dbReference type="Proteomes" id="UP000319732">
    <property type="component" value="Unassembled WGS sequence"/>
</dbReference>
<proteinExistence type="predicted"/>
<dbReference type="RefSeq" id="WP_142903074.1">
    <property type="nucleotide sequence ID" value="NZ_ML660089.1"/>
</dbReference>
<evidence type="ECO:0000256" key="1">
    <source>
        <dbReference type="SAM" id="Phobius"/>
    </source>
</evidence>
<accession>A0A545U3J4</accession>
<keyword evidence="1" id="KW-0812">Transmembrane</keyword>
<protein>
    <submittedName>
        <fullName evidence="2">TIGR03545 family protein</fullName>
    </submittedName>
</protein>
<feature type="transmembrane region" description="Helical" evidence="1">
    <location>
        <begin position="7"/>
        <end position="28"/>
    </location>
</feature>
<keyword evidence="1" id="KW-0472">Membrane</keyword>
<keyword evidence="3" id="KW-1185">Reference proteome</keyword>
<keyword evidence="1" id="KW-1133">Transmembrane helix</keyword>
<organism evidence="2 3">
    <name type="scientific">Exilibacterium tricleocarpae</name>
    <dbReference type="NCBI Taxonomy" id="2591008"/>
    <lineage>
        <taxon>Bacteria</taxon>
        <taxon>Pseudomonadati</taxon>
        <taxon>Pseudomonadota</taxon>
        <taxon>Gammaproteobacteria</taxon>
        <taxon>Cellvibrionales</taxon>
        <taxon>Cellvibrionaceae</taxon>
        <taxon>Exilibacterium</taxon>
    </lineage>
</organism>
<evidence type="ECO:0000313" key="3">
    <source>
        <dbReference type="Proteomes" id="UP000319732"/>
    </source>
</evidence>
<comment type="caution">
    <text evidence="2">The sequence shown here is derived from an EMBL/GenBank/DDBJ whole genome shotgun (WGS) entry which is preliminary data.</text>
</comment>
<evidence type="ECO:0000313" key="2">
    <source>
        <dbReference type="EMBL" id="TQV83994.1"/>
    </source>
</evidence>
<dbReference type="AlphaFoldDB" id="A0A545U3J4"/>
<dbReference type="EMBL" id="VHSG01000006">
    <property type="protein sequence ID" value="TQV83994.1"/>
    <property type="molecule type" value="Genomic_DNA"/>
</dbReference>
<dbReference type="OrthoDB" id="5752177at2"/>
<dbReference type="InterPro" id="IPR019934">
    <property type="entry name" value="CHP03545"/>
</dbReference>
<gene>
    <name evidence="2" type="ORF">FKG94_04815</name>
</gene>
<dbReference type="NCBIfam" id="TIGR03545">
    <property type="entry name" value="TIGR03545 family protein"/>
    <property type="match status" value="1"/>
</dbReference>
<name>A0A545U3J4_9GAMM</name>
<reference evidence="2 3" key="1">
    <citation type="submission" date="2019-06" db="EMBL/GenBank/DDBJ databases">
        <title>Whole genome sequence for Cellvibrionaceae sp. R142.</title>
        <authorList>
            <person name="Wang G."/>
        </authorList>
    </citation>
    <scope>NUCLEOTIDE SEQUENCE [LARGE SCALE GENOMIC DNA]</scope>
    <source>
        <strain evidence="2 3">R142</strain>
    </source>
</reference>